<sequence>MDLALTLRSDHGLFIMREEQSIVWRIQHSGRIIVSLVYFSLFLDNVLLTVVVPIIPDYLYKLEHGKSNQTEKDSLRYDLDNDTATTVNNSRIFVGIVAYIENRSSEGITQLDLPEQIGLFFATKAFVQLVANTLVGQFTNRVGYTIPLLVGSLTLLISSLLFALERNVALLFVARGVQGIGSACTAIGGMALVADRYPDDKDRSKVMGIAMGGIATGVLVGYPFGGVMYNFVGKASPFLILAGLIFLNVVLQFIILQPRVAPETMLQPSPLKLLVADPYILIACGAVWVSTSAMAVLEPCLPVWLMDTMELPRWQLGTVFVPDSVGYLLGTNLFGSVAFRIGRWLAALVSLLVVGVCALGVPLATRMVHLIVPHFGLGLGIGITDAALMPLLAHVVDTRHVAMYGTVYSIVQVAVSLAYSIAPLVGGVLVQWVGFPWLIRSLGILNIIYSPLCFLLRKAESKEEDKPIVMDSSLEESYQSIGKLISYSRFFNEDVEG</sequence>
<feature type="transmembrane region" description="Helical" evidence="6">
    <location>
        <begin position="170"/>
        <end position="194"/>
    </location>
</feature>
<organism evidence="8 9">
    <name type="scientific">Limulus polyphemus</name>
    <name type="common">Atlantic horseshoe crab</name>
    <dbReference type="NCBI Taxonomy" id="6850"/>
    <lineage>
        <taxon>Eukaryota</taxon>
        <taxon>Metazoa</taxon>
        <taxon>Ecdysozoa</taxon>
        <taxon>Arthropoda</taxon>
        <taxon>Chelicerata</taxon>
        <taxon>Merostomata</taxon>
        <taxon>Xiphosura</taxon>
        <taxon>Limulidae</taxon>
        <taxon>Limulus</taxon>
    </lineage>
</organism>
<evidence type="ECO:0000256" key="4">
    <source>
        <dbReference type="ARBA" id="ARBA00022989"/>
    </source>
</evidence>
<dbReference type="SUPFAM" id="SSF103473">
    <property type="entry name" value="MFS general substrate transporter"/>
    <property type="match status" value="1"/>
</dbReference>
<evidence type="ECO:0000256" key="1">
    <source>
        <dbReference type="ARBA" id="ARBA00004141"/>
    </source>
</evidence>
<dbReference type="PANTHER" id="PTHR23506:SF4">
    <property type="entry name" value="PORTABELLA"/>
    <property type="match status" value="1"/>
</dbReference>
<keyword evidence="4 6" id="KW-1133">Transmembrane helix</keyword>
<feature type="transmembrane region" description="Helical" evidence="6">
    <location>
        <begin position="206"/>
        <end position="232"/>
    </location>
</feature>
<feature type="transmembrane region" description="Helical" evidence="6">
    <location>
        <begin position="238"/>
        <end position="257"/>
    </location>
</feature>
<protein>
    <submittedName>
        <fullName evidence="9">Synaptic vesicular amine transporter-like isoform X1</fullName>
    </submittedName>
</protein>
<dbReference type="GeneID" id="106467827"/>
<name>A0ABM1T772_LIMPO</name>
<dbReference type="InterPro" id="IPR036259">
    <property type="entry name" value="MFS_trans_sf"/>
</dbReference>
<dbReference type="Proteomes" id="UP000694941">
    <property type="component" value="Unplaced"/>
</dbReference>
<gene>
    <name evidence="9" type="primary">LOC106467827</name>
</gene>
<keyword evidence="8" id="KW-1185">Reference proteome</keyword>
<evidence type="ECO:0000259" key="7">
    <source>
        <dbReference type="PROSITE" id="PS50850"/>
    </source>
</evidence>
<evidence type="ECO:0000313" key="8">
    <source>
        <dbReference type="Proteomes" id="UP000694941"/>
    </source>
</evidence>
<feature type="domain" description="Major facilitator superfamily (MFS) profile" evidence="7">
    <location>
        <begin position="33"/>
        <end position="461"/>
    </location>
</feature>
<proteinExistence type="predicted"/>
<evidence type="ECO:0000313" key="9">
    <source>
        <dbReference type="RefSeq" id="XP_022251728.1"/>
    </source>
</evidence>
<evidence type="ECO:0000256" key="2">
    <source>
        <dbReference type="ARBA" id="ARBA00022448"/>
    </source>
</evidence>
<dbReference type="RefSeq" id="XP_022251728.1">
    <property type="nucleotide sequence ID" value="XM_022396020.1"/>
</dbReference>
<dbReference type="CDD" id="cd17384">
    <property type="entry name" value="MFS_SLC18A1_2_VAT1_2"/>
    <property type="match status" value="1"/>
</dbReference>
<dbReference type="Pfam" id="PF07690">
    <property type="entry name" value="MFS_1"/>
    <property type="match status" value="1"/>
</dbReference>
<feature type="transmembrane region" description="Helical" evidence="6">
    <location>
        <begin position="405"/>
        <end position="425"/>
    </location>
</feature>
<dbReference type="Gene3D" id="1.20.1250.20">
    <property type="entry name" value="MFS general substrate transporter like domains"/>
    <property type="match status" value="2"/>
</dbReference>
<feature type="transmembrane region" description="Helical" evidence="6">
    <location>
        <begin position="278"/>
        <end position="297"/>
    </location>
</feature>
<feature type="transmembrane region" description="Helical" evidence="6">
    <location>
        <begin position="142"/>
        <end position="164"/>
    </location>
</feature>
<dbReference type="InterPro" id="IPR011701">
    <property type="entry name" value="MFS"/>
</dbReference>
<reference evidence="9" key="1">
    <citation type="submission" date="2025-08" db="UniProtKB">
        <authorList>
            <consortium name="RefSeq"/>
        </authorList>
    </citation>
    <scope>IDENTIFICATION</scope>
    <source>
        <tissue evidence="9">Muscle</tissue>
    </source>
</reference>
<feature type="transmembrane region" description="Helical" evidence="6">
    <location>
        <begin position="437"/>
        <end position="456"/>
    </location>
</feature>
<keyword evidence="2" id="KW-0813">Transport</keyword>
<keyword evidence="3 6" id="KW-0812">Transmembrane</keyword>
<evidence type="ECO:0000256" key="6">
    <source>
        <dbReference type="SAM" id="Phobius"/>
    </source>
</evidence>
<keyword evidence="5 6" id="KW-0472">Membrane</keyword>
<accession>A0ABM1T772</accession>
<evidence type="ECO:0000256" key="5">
    <source>
        <dbReference type="ARBA" id="ARBA00023136"/>
    </source>
</evidence>
<dbReference type="InterPro" id="IPR020846">
    <property type="entry name" value="MFS_dom"/>
</dbReference>
<dbReference type="PROSITE" id="PS50850">
    <property type="entry name" value="MFS"/>
    <property type="match status" value="1"/>
</dbReference>
<feature type="transmembrane region" description="Helical" evidence="6">
    <location>
        <begin position="32"/>
        <end position="55"/>
    </location>
</feature>
<dbReference type="InterPro" id="IPR050930">
    <property type="entry name" value="MFS_Vesicular_Transporter"/>
</dbReference>
<feature type="transmembrane region" description="Helical" evidence="6">
    <location>
        <begin position="371"/>
        <end position="393"/>
    </location>
</feature>
<comment type="subcellular location">
    <subcellularLocation>
        <location evidence="1">Membrane</location>
        <topology evidence="1">Multi-pass membrane protein</topology>
    </subcellularLocation>
</comment>
<dbReference type="PANTHER" id="PTHR23506">
    <property type="entry name" value="GH10249P"/>
    <property type="match status" value="1"/>
</dbReference>
<feature type="transmembrane region" description="Helical" evidence="6">
    <location>
        <begin position="344"/>
        <end position="365"/>
    </location>
</feature>
<evidence type="ECO:0000256" key="3">
    <source>
        <dbReference type="ARBA" id="ARBA00022692"/>
    </source>
</evidence>